<dbReference type="InterPro" id="IPR005066">
    <property type="entry name" value="MoCF_OxRdtse_dimer"/>
</dbReference>
<dbReference type="InterPro" id="IPR006311">
    <property type="entry name" value="TAT_signal"/>
</dbReference>
<dbReference type="InterPro" id="IPR014756">
    <property type="entry name" value="Ig_E-set"/>
</dbReference>
<dbReference type="GO" id="GO:0030151">
    <property type="term" value="F:molybdenum ion binding"/>
    <property type="evidence" value="ECO:0007669"/>
    <property type="project" value="InterPro"/>
</dbReference>
<evidence type="ECO:0000256" key="3">
    <source>
        <dbReference type="ARBA" id="ARBA00022723"/>
    </source>
</evidence>
<dbReference type="PANTHER" id="PTHR19372:SF7">
    <property type="entry name" value="SULFITE OXIDASE, MITOCHONDRIAL"/>
    <property type="match status" value="1"/>
</dbReference>
<evidence type="ECO:0000259" key="6">
    <source>
        <dbReference type="Pfam" id="PF03404"/>
    </source>
</evidence>
<organism evidence="7">
    <name type="scientific">uncultured Thermomicrobiales bacterium</name>
    <dbReference type="NCBI Taxonomy" id="1645740"/>
    <lineage>
        <taxon>Bacteria</taxon>
        <taxon>Pseudomonadati</taxon>
        <taxon>Thermomicrobiota</taxon>
        <taxon>Thermomicrobia</taxon>
        <taxon>Thermomicrobiales</taxon>
        <taxon>environmental samples</taxon>
    </lineage>
</organism>
<evidence type="ECO:0000256" key="1">
    <source>
        <dbReference type="ARBA" id="ARBA00001924"/>
    </source>
</evidence>
<feature type="domain" description="Oxidoreductase molybdopterin-binding" evidence="5">
    <location>
        <begin position="85"/>
        <end position="249"/>
    </location>
</feature>
<sequence length="388" mass="43251">MTRSSMSRRRLLAHGGSAVAGLSVLRVAGPTSAFRRQSGDEVIPWLDVPAENPVPEVIVRQLDWERLDSWVTPPDQFFVIKHYNEPALTEQDWRLEISGLVTQPMTLTLADLKARTRQEVSYTMECSGNSGPPFFTGGVGNATWAGTPLAPLLEEAGVLEEGIEVVFWGADAGEQTWREEITVTEQFARSMSLADAMGTDHLLAWEMNGEDLPSLHGYPLRLITPGWYGVANVKWLTRIEVIDRRYQGHFMARDYVTIREEERDGETVWTFTSVTHDRLKSAPARVTRTDDRYRVMGAAWGAPIASVDVRIDDGPWRPATLTEGEGEAHSWVFWSFDWDAPATGEHTVTSRATDTDGNVQPAPDDPFLAGKATFWESNGHITRRVGIA</sequence>
<dbReference type="PROSITE" id="PS51318">
    <property type="entry name" value="TAT"/>
    <property type="match status" value="1"/>
</dbReference>
<protein>
    <submittedName>
        <fullName evidence="7">Probable sulfite oxidase</fullName>
    </submittedName>
</protein>
<dbReference type="Pfam" id="PF03404">
    <property type="entry name" value="Mo-co_dimer"/>
    <property type="match status" value="1"/>
</dbReference>
<evidence type="ECO:0000256" key="2">
    <source>
        <dbReference type="ARBA" id="ARBA00022505"/>
    </source>
</evidence>
<dbReference type="GO" id="GO:0020037">
    <property type="term" value="F:heme binding"/>
    <property type="evidence" value="ECO:0007669"/>
    <property type="project" value="TreeGrafter"/>
</dbReference>
<feature type="domain" description="Moybdenum cofactor oxidoreductase dimerisation" evidence="6">
    <location>
        <begin position="286"/>
        <end position="362"/>
    </location>
</feature>
<dbReference type="EMBL" id="CADCWK010000330">
    <property type="protein sequence ID" value="CAA9572732.1"/>
    <property type="molecule type" value="Genomic_DNA"/>
</dbReference>
<dbReference type="PANTHER" id="PTHR19372">
    <property type="entry name" value="SULFITE REDUCTASE"/>
    <property type="match status" value="1"/>
</dbReference>
<accession>A0A6J4V9E8</accession>
<dbReference type="InterPro" id="IPR008335">
    <property type="entry name" value="Mopterin_OxRdtase_euk"/>
</dbReference>
<dbReference type="GO" id="GO:0006790">
    <property type="term" value="P:sulfur compound metabolic process"/>
    <property type="evidence" value="ECO:0007669"/>
    <property type="project" value="TreeGrafter"/>
</dbReference>
<dbReference type="InterPro" id="IPR036374">
    <property type="entry name" value="OxRdtase_Mopterin-bd_sf"/>
</dbReference>
<dbReference type="SUPFAM" id="SSF56524">
    <property type="entry name" value="Oxidoreductase molybdopterin-binding domain"/>
    <property type="match status" value="1"/>
</dbReference>
<comment type="cofactor">
    <cofactor evidence="1">
        <name>Mo-molybdopterin</name>
        <dbReference type="ChEBI" id="CHEBI:71302"/>
    </cofactor>
</comment>
<evidence type="ECO:0000259" key="5">
    <source>
        <dbReference type="Pfam" id="PF00174"/>
    </source>
</evidence>
<evidence type="ECO:0000256" key="4">
    <source>
        <dbReference type="ARBA" id="ARBA00023002"/>
    </source>
</evidence>
<dbReference type="Gene3D" id="3.90.420.10">
    <property type="entry name" value="Oxidoreductase, molybdopterin-binding domain"/>
    <property type="match status" value="1"/>
</dbReference>
<proteinExistence type="predicted"/>
<keyword evidence="4" id="KW-0560">Oxidoreductase</keyword>
<dbReference type="SUPFAM" id="SSF81296">
    <property type="entry name" value="E set domains"/>
    <property type="match status" value="1"/>
</dbReference>
<evidence type="ECO:0000313" key="7">
    <source>
        <dbReference type="EMBL" id="CAA9572732.1"/>
    </source>
</evidence>
<dbReference type="GO" id="GO:0008482">
    <property type="term" value="F:sulfite oxidase activity"/>
    <property type="evidence" value="ECO:0007669"/>
    <property type="project" value="TreeGrafter"/>
</dbReference>
<dbReference type="CDD" id="cd02110">
    <property type="entry name" value="SO_family_Moco_dimer"/>
    <property type="match status" value="1"/>
</dbReference>
<dbReference type="Pfam" id="PF00174">
    <property type="entry name" value="Oxidored_molyb"/>
    <property type="match status" value="1"/>
</dbReference>
<dbReference type="InterPro" id="IPR000572">
    <property type="entry name" value="OxRdtase_Mopterin-bd_dom"/>
</dbReference>
<dbReference type="AlphaFoldDB" id="A0A6J4V9E8"/>
<gene>
    <name evidence="7" type="ORF">AVDCRST_MAG33-2705</name>
</gene>
<keyword evidence="2" id="KW-0500">Molybdenum</keyword>
<dbReference type="GO" id="GO:0043546">
    <property type="term" value="F:molybdopterin cofactor binding"/>
    <property type="evidence" value="ECO:0007669"/>
    <property type="project" value="TreeGrafter"/>
</dbReference>
<dbReference type="PRINTS" id="PR00407">
    <property type="entry name" value="EUMOPTERIN"/>
</dbReference>
<reference evidence="7" key="1">
    <citation type="submission" date="2020-02" db="EMBL/GenBank/DDBJ databases">
        <authorList>
            <person name="Meier V. D."/>
        </authorList>
    </citation>
    <scope>NUCLEOTIDE SEQUENCE</scope>
    <source>
        <strain evidence="7">AVDCRST_MAG33</strain>
    </source>
</reference>
<name>A0A6J4V9E8_9BACT</name>
<dbReference type="Gene3D" id="2.60.40.650">
    <property type="match status" value="1"/>
</dbReference>
<keyword evidence="3" id="KW-0479">Metal-binding</keyword>